<dbReference type="InterPro" id="IPR000467">
    <property type="entry name" value="G_patch_dom"/>
</dbReference>
<dbReference type="Gene3D" id="1.10.340.70">
    <property type="match status" value="1"/>
</dbReference>
<gene>
    <name evidence="7" type="primary">LOC140016394</name>
</gene>
<feature type="domain" description="Integrase catalytic" evidence="5">
    <location>
        <begin position="1703"/>
        <end position="1864"/>
    </location>
</feature>
<feature type="compositionally biased region" description="Polar residues" evidence="2">
    <location>
        <begin position="1"/>
        <end position="18"/>
    </location>
</feature>
<dbReference type="PROSITE" id="PS50174">
    <property type="entry name" value="G_PATCH"/>
    <property type="match status" value="1"/>
</dbReference>
<evidence type="ECO:0000313" key="7">
    <source>
        <dbReference type="RefSeq" id="XP_071925994.1"/>
    </source>
</evidence>
<dbReference type="PROSITE" id="PS50879">
    <property type="entry name" value="RNASE_H_1"/>
    <property type="match status" value="1"/>
</dbReference>
<dbReference type="Pfam" id="PF00078">
    <property type="entry name" value="RVT_1"/>
    <property type="match status" value="1"/>
</dbReference>
<dbReference type="InterPro" id="IPR012337">
    <property type="entry name" value="RNaseH-like_sf"/>
</dbReference>
<dbReference type="InterPro" id="IPR005162">
    <property type="entry name" value="Retrotrans_gag_dom"/>
</dbReference>
<dbReference type="InterPro" id="IPR043128">
    <property type="entry name" value="Rev_trsase/Diguanyl_cyclase"/>
</dbReference>
<keyword evidence="6" id="KW-1185">Reference proteome</keyword>
<organism evidence="6 7">
    <name type="scientific">Coffea arabica</name>
    <name type="common">Arabian coffee</name>
    <dbReference type="NCBI Taxonomy" id="13443"/>
    <lineage>
        <taxon>Eukaryota</taxon>
        <taxon>Viridiplantae</taxon>
        <taxon>Streptophyta</taxon>
        <taxon>Embryophyta</taxon>
        <taxon>Tracheophyta</taxon>
        <taxon>Spermatophyta</taxon>
        <taxon>Magnoliopsida</taxon>
        <taxon>eudicotyledons</taxon>
        <taxon>Gunneridae</taxon>
        <taxon>Pentapetalae</taxon>
        <taxon>asterids</taxon>
        <taxon>lamiids</taxon>
        <taxon>Gentianales</taxon>
        <taxon>Rubiaceae</taxon>
        <taxon>Ixoroideae</taxon>
        <taxon>Gardenieae complex</taxon>
        <taxon>Bertiereae - Coffeeae clade</taxon>
        <taxon>Coffeeae</taxon>
        <taxon>Coffea</taxon>
    </lineage>
</organism>
<accession>A0ABM4W2H6</accession>
<dbReference type="Pfam" id="PF03732">
    <property type="entry name" value="Retrotrans_gag"/>
    <property type="match status" value="1"/>
</dbReference>
<dbReference type="Gene3D" id="3.30.420.10">
    <property type="entry name" value="Ribonuclease H-like superfamily/Ribonuclease H"/>
    <property type="match status" value="2"/>
</dbReference>
<feature type="region of interest" description="Disordered" evidence="2">
    <location>
        <begin position="1"/>
        <end position="21"/>
    </location>
</feature>
<dbReference type="CDD" id="cd09274">
    <property type="entry name" value="RNase_HI_RT_Ty3"/>
    <property type="match status" value="1"/>
</dbReference>
<dbReference type="PROSITE" id="PS50994">
    <property type="entry name" value="INTEGRASE"/>
    <property type="match status" value="1"/>
</dbReference>
<dbReference type="GeneID" id="140016394"/>
<evidence type="ECO:0000259" key="5">
    <source>
        <dbReference type="PROSITE" id="PS50994"/>
    </source>
</evidence>
<dbReference type="PANTHER" id="PTHR48475:SF1">
    <property type="entry name" value="RNASE H TYPE-1 DOMAIN-CONTAINING PROTEIN"/>
    <property type="match status" value="1"/>
</dbReference>
<dbReference type="SUPFAM" id="SSF53098">
    <property type="entry name" value="Ribonuclease H-like"/>
    <property type="match status" value="2"/>
</dbReference>
<dbReference type="Proteomes" id="UP001652660">
    <property type="component" value="Chromosome 1e"/>
</dbReference>
<dbReference type="SUPFAM" id="SSF56672">
    <property type="entry name" value="DNA/RNA polymerases"/>
    <property type="match status" value="1"/>
</dbReference>
<dbReference type="InterPro" id="IPR001584">
    <property type="entry name" value="Integrase_cat-core"/>
</dbReference>
<dbReference type="Gene3D" id="2.40.70.10">
    <property type="entry name" value="Acid Proteases"/>
    <property type="match status" value="1"/>
</dbReference>
<keyword evidence="1" id="KW-0233">DNA recombination</keyword>
<evidence type="ECO:0000256" key="1">
    <source>
        <dbReference type="ARBA" id="ARBA00023172"/>
    </source>
</evidence>
<dbReference type="InterPro" id="IPR000477">
    <property type="entry name" value="RT_dom"/>
</dbReference>
<reference evidence="6" key="1">
    <citation type="journal article" date="2025" name="Foods">
        <title>Unveiling the Microbial Signatures of Arabica Coffee Cherries: Insights into Ripeness Specific Diversity, Functional Traits, and Implications for Quality and Safety.</title>
        <authorList>
            <consortium name="RefSeq"/>
            <person name="Tenea G.N."/>
            <person name="Cifuentes V."/>
            <person name="Reyes P."/>
            <person name="Cevallos-Vallejos M."/>
        </authorList>
    </citation>
    <scope>NUCLEOTIDE SEQUENCE [LARGE SCALE GENOMIC DNA]</scope>
</reference>
<name>A0ABM4W2H6_COFAR</name>
<proteinExistence type="predicted"/>
<dbReference type="InterPro" id="IPR041577">
    <property type="entry name" value="RT_RNaseH_2"/>
</dbReference>
<dbReference type="SUPFAM" id="SSF50630">
    <property type="entry name" value="Acid proteases"/>
    <property type="match status" value="1"/>
</dbReference>
<dbReference type="CDD" id="cd01647">
    <property type="entry name" value="RT_LTR"/>
    <property type="match status" value="1"/>
</dbReference>
<dbReference type="Gene3D" id="3.10.20.370">
    <property type="match status" value="1"/>
</dbReference>
<evidence type="ECO:0000313" key="6">
    <source>
        <dbReference type="Proteomes" id="UP001652660"/>
    </source>
</evidence>
<dbReference type="CDD" id="cd09279">
    <property type="entry name" value="RNase_HI_like"/>
    <property type="match status" value="1"/>
</dbReference>
<dbReference type="Pfam" id="PF13456">
    <property type="entry name" value="RVT_3"/>
    <property type="match status" value="1"/>
</dbReference>
<dbReference type="PANTHER" id="PTHR48475">
    <property type="entry name" value="RIBONUCLEASE H"/>
    <property type="match status" value="1"/>
</dbReference>
<dbReference type="Gene3D" id="3.10.10.10">
    <property type="entry name" value="HIV Type 1 Reverse Transcriptase, subunit A, domain 1"/>
    <property type="match status" value="1"/>
</dbReference>
<dbReference type="CDD" id="cd00303">
    <property type="entry name" value="retropepsin_like"/>
    <property type="match status" value="1"/>
</dbReference>
<dbReference type="InterPro" id="IPR021109">
    <property type="entry name" value="Peptidase_aspartic_dom_sf"/>
</dbReference>
<dbReference type="Gene3D" id="3.30.70.270">
    <property type="match status" value="2"/>
</dbReference>
<reference evidence="7" key="2">
    <citation type="submission" date="2025-08" db="UniProtKB">
        <authorList>
            <consortium name="RefSeq"/>
        </authorList>
    </citation>
    <scope>IDENTIFICATION</scope>
    <source>
        <tissue evidence="7">Leaves</tissue>
    </source>
</reference>
<dbReference type="RefSeq" id="XP_071925994.1">
    <property type="nucleotide sequence ID" value="XM_072069893.1"/>
</dbReference>
<sequence length="1995" mass="226627">MSTQQESSEKTVATTQPEIASPGVQLTELLTKFGEMASEMAAQKKLIDELVSSGVRPEPVPATQPQSEPFVIPPFQTTFEGTFNPQYAFTQNPPFYPSYSQGFQPQSDPNMHLNPPVFYQTTAEPVIPEHTFQNKPEMGESSAPIDMKLLRRLDRFDEFIRKSQGLNKQGVLDYDDLCLFPSVQLPEGLFPESLEGDALDWYSNLKLEDVKTWIDLSNAFVRQYEYNCELAPTRTTLEGTKRKPSEDHKTYAKRWRKVAAKLKAAGKIGMVPPPTYPYGMPAWYNPQAVCTYHSGAPGHSTLDCKALKHKIQDMVESGEIIVRRRETQGPNVNRNPLPDHVNTIGVIMDDTEYMEQVKVLAREAEVFGVTDQPFVIELPFEEDNKPFVLDLTPAENEALEPVVIEFPKQEPVLSLQQVPWNYDEPDVQIGEKSIAKKEVSVVTRSGKIASPFEAASPIRANNSEPPVKPTITEKEALDFLKRLQRSEYNVVEKLSKSPAQITMLDLLFSSDVHRDALIDILTRAQIPRDISVDNFSNVVGSVLFNKQIAFSDDELPTEGIGHNRALYITVRCNGKMLPKVLIDNGSALNICPWSTLEKLGLQDIKLRPSGTIVRGFDGAQREPIGEADLVIEMGLAQFQITCQVMNFPSIYNILLGRPWIHKSGAVPSSLHQLLKFVVNDKLITIFAEEDCLVITDSGVKEEGSQSVTMSPHSTSDIVSVSWITTEEQTLSKASVMMAREMIRGGYKFDKGLGRELQGILKPVKIVEKRDTFGLGFRPTAKDFKEMKERKRAEKEGRQGVLDIPPLRYTFPRPAEVIMSEINPVDGIEASLAQLFVGATFEDIVPGEAEFPDIPEGSILNWTAESLPVRKEFRESDNEEVSDSFAKDLEQYEEKPKPNLEETEKINIGTEDEVKEVQISIHLNKSQKKEMLEFLTMFQDVFAWSYDDMTGISTDVVVHRLPTDPSFPPVKQKPRKFKPDISLKIKEQIEKQLQTNIIIVSHYPIWLSNPVPVPKKSGEVRVCVDYRDLNKASPKDDFPLPNIHILLDNTAGHEIESFCDCFAGYHQILMAEEDREKTAFITPWGTFCYRVMPFGLKNAGATYQRTMTTLFHDMIHREMEVYVDDIIIKSKRTEDHLDDLRKLFERLRKYNLKLNPAKCAFGAPAGKLLGFIVSKRGIEIDPAKIKAIREMPVPKTQKDVKSFLGKINFIGRFIAQLTATCEPLFKLLRKNVPLYWNEECQQAFDKIKDYLLHPPVLVPPKPGRPLIMYLSVLDGAVGCVLGQHDDSGRKEQAIYYLSKKFTQYEANYSFIEKSCCALAWAAQKLRHYLLSHTTYLISRSDPLKYLLEKPMLTGRLAKWQIVLSEFDIVFTSQKAVKGQAIADHLAENPRDDDYQPLHTYFPDEKILFVGATDDISEQCPEWRLFFDGASNSLGAGIGAVLVSPEGKHYPAAAKLQFPCTNNMAEYEACIFGLKMALEMEIKELVAFSDSDLLVHQTLKQWITKDSKILPYHCSLLTLAKQFQNLEFRHLPRARNAFADALATLASMIQYPDELKIEPIQIQFQDKPAHCWAVDKSSDSIPWFNDIKEFLKTGSYPLHAGIKDKSFLRRMASKFFLNGEVLYKRTSDLNLLRCVDEDEAQYMMKEVHSGVCGPHMNGHLLAKKIMRTGYFWLTMEHDCIDFVRRCIKCQMHGDIIRAPPTELHSMTAPWPCSMWGMDVIGTIDPPASNGHRFILVAIEYFTKWVEAESFKHVTKKVVANFLRDHIICRFGVPETLITDNAKNLNNDMVDGLCEQFKIRHRNSAIYRPQMNGAVEAANKNLKKIIRKMTERHRDWHEKLPYALMAYRTSIRTSTGATPYSLMYGMEAVLPAEVEIPSLRILMEAKLEEADWIKQRHEQLTSIDERRFNAICHGQCYQKRVARAYNKKVHRRAFEEGDKVLKRILSMQDEAKGKFAPNWQGPFIVQKVLPGGALILAEMDGRAFPQPINSDMCKKFFI</sequence>
<dbReference type="InterPro" id="IPR002156">
    <property type="entry name" value="RNaseH_domain"/>
</dbReference>
<feature type="domain" description="G-patch" evidence="3">
    <location>
        <begin position="733"/>
        <end position="779"/>
    </location>
</feature>
<evidence type="ECO:0000259" key="3">
    <source>
        <dbReference type="PROSITE" id="PS50174"/>
    </source>
</evidence>
<dbReference type="Pfam" id="PF00665">
    <property type="entry name" value="rve"/>
    <property type="match status" value="1"/>
</dbReference>
<evidence type="ECO:0000259" key="4">
    <source>
        <dbReference type="PROSITE" id="PS50879"/>
    </source>
</evidence>
<evidence type="ECO:0000256" key="2">
    <source>
        <dbReference type="SAM" id="MobiDB-lite"/>
    </source>
</evidence>
<dbReference type="Pfam" id="PF17919">
    <property type="entry name" value="RT_RNaseH_2"/>
    <property type="match status" value="1"/>
</dbReference>
<feature type="domain" description="RNase H type-1" evidence="4">
    <location>
        <begin position="1417"/>
        <end position="1546"/>
    </location>
</feature>
<dbReference type="InterPro" id="IPR043502">
    <property type="entry name" value="DNA/RNA_pol_sf"/>
</dbReference>
<protein>
    <submittedName>
        <fullName evidence="7">Uncharacterized protein</fullName>
    </submittedName>
</protein>
<dbReference type="InterPro" id="IPR036397">
    <property type="entry name" value="RNaseH_sf"/>
</dbReference>